<evidence type="ECO:0000313" key="1">
    <source>
        <dbReference type="EMBL" id="AND75047.1"/>
    </source>
</evidence>
<name>A0A1S5R3R1_9CAUD</name>
<keyword evidence="2" id="KW-1185">Reference proteome</keyword>
<dbReference type="Proteomes" id="UP000225821">
    <property type="component" value="Segment"/>
</dbReference>
<dbReference type="SUPFAM" id="SSF89433">
    <property type="entry name" value="Baseplate structural protein gp8"/>
    <property type="match status" value="1"/>
</dbReference>
<dbReference type="InterPro" id="IPR036327">
    <property type="entry name" value="Gp8_sf"/>
</dbReference>
<proteinExistence type="predicted"/>
<dbReference type="EMBL" id="KU873925">
    <property type="protein sequence ID" value="AND75047.1"/>
    <property type="molecule type" value="Genomic_DNA"/>
</dbReference>
<reference evidence="1 2" key="1">
    <citation type="submission" date="2016-03" db="EMBL/GenBank/DDBJ databases">
        <title>Characterisation of pf16 and phiPMW: Two novel phages infecting Pseudomonas putida PpG1.</title>
        <authorList>
            <person name="Magill D.J."/>
            <person name="Krylov V.N."/>
            <person name="Shaburova O.V."/>
            <person name="Allen C.C.R."/>
            <person name="McGrath J.W."/>
            <person name="Quinn J.P."/>
            <person name="Kulakov L.A."/>
        </authorList>
    </citation>
    <scope>NUCLEOTIDE SEQUENCE [LARGE SCALE GENOMIC DNA]</scope>
</reference>
<evidence type="ECO:0000313" key="2">
    <source>
        <dbReference type="Proteomes" id="UP000225821"/>
    </source>
</evidence>
<accession>A0A1S5R3R1</accession>
<protein>
    <submittedName>
        <fullName evidence="1">Uncharacterized protein</fullName>
    </submittedName>
</protein>
<organism evidence="1 2">
    <name type="scientific">Pseudomonas phage pf16</name>
    <dbReference type="NCBI Taxonomy" id="1815630"/>
    <lineage>
        <taxon>Viruses</taxon>
        <taxon>Duplodnaviria</taxon>
        <taxon>Heunggongvirae</taxon>
        <taxon>Uroviricota</taxon>
        <taxon>Caudoviricetes</taxon>
        <taxon>Chakrabartyvirus</taxon>
        <taxon>Chakrabartyvirus pf16</taxon>
    </lineage>
</organism>
<sequence length="437" mass="47460">MSSIITNSLRILNSETFAKRITEQPTYIYIGKETPWADEELPDAPSESAQALAQMHKDLLAAKRITGDMLTSVVMRINWLPSSVYDAYDHRKNMVDDRKPNGARYRFYVLTDEFNVYKCLSNNNGAISSTKPTSQQITEFMTPDGYIWKYMYTIRSTDVFSFLTQDWMPVYTITANDGSSQWQVQENAIDGGIHNIVLDTVGVGFNPLTPPIVVITGDGVGATATAVVNPISGSLSRVMITNPGSGYSTATVSFINTGAGAGATATAILSPVGGHGKNAQLELGGVNKMIKMSLNGREGGAFPSTTFRQAGVIYKPMSTDQGTRLTVASTDGFEEGQSIVGDTTGAVGNIRLLDDNGRTIWVDSVVGLFLQSEIVRSGEAEAEVERADNNTNLPLVAAVAPAEDIIPRTGEFMYISNRERITRNDTQSEEIRFLVGF</sequence>
<dbReference type="OrthoDB" id="2344at10239"/>
<gene>
    <name evidence="1" type="ORF">pf16_124</name>
</gene>
<dbReference type="Gene3D" id="2.60.340.10">
    <property type="entry name" value="baseplate structural protein gp8, domain 1"/>
    <property type="match status" value="2"/>
</dbReference>